<keyword evidence="4" id="KW-1185">Reference proteome</keyword>
<keyword evidence="2" id="KW-0732">Signal</keyword>
<proteinExistence type="predicted"/>
<evidence type="ECO:0000313" key="4">
    <source>
        <dbReference type="Proteomes" id="UP000463224"/>
    </source>
</evidence>
<name>A0A844QCG2_9HYPH</name>
<protein>
    <submittedName>
        <fullName evidence="3">Uncharacterized protein</fullName>
    </submittedName>
</protein>
<evidence type="ECO:0000256" key="1">
    <source>
        <dbReference type="SAM" id="Coils"/>
    </source>
</evidence>
<keyword evidence="1" id="KW-0175">Coiled coil</keyword>
<dbReference type="AlphaFoldDB" id="A0A844QCG2"/>
<gene>
    <name evidence="3" type="ORF">GN330_00195</name>
</gene>
<comment type="caution">
    <text evidence="3">The sequence shown here is derived from an EMBL/GenBank/DDBJ whole genome shotgun (WGS) entry which is preliminary data.</text>
</comment>
<accession>A0A844QCG2</accession>
<evidence type="ECO:0000256" key="2">
    <source>
        <dbReference type="SAM" id="SignalP"/>
    </source>
</evidence>
<feature type="signal peptide" evidence="2">
    <location>
        <begin position="1"/>
        <end position="23"/>
    </location>
</feature>
<sequence length="143" mass="16178">MRTNFLVATTLGAMMAAGGTASAQDGERYWIEKSQDGYVRMDRQTGEMSYCSGQGGRLVCRLAADDRRALQDEIARLQDEIVAIEERLAALESRPRDEGLPSEDEFEKTMGYMERFFRRFMGIVKEFERDLGGEPDDSTSQKT</sequence>
<evidence type="ECO:0000313" key="3">
    <source>
        <dbReference type="EMBL" id="MVA95671.1"/>
    </source>
</evidence>
<feature type="coiled-coil region" evidence="1">
    <location>
        <begin position="60"/>
        <end position="94"/>
    </location>
</feature>
<feature type="chain" id="PRO_5032899210" evidence="2">
    <location>
        <begin position="24"/>
        <end position="143"/>
    </location>
</feature>
<dbReference type="EMBL" id="WPHG01000001">
    <property type="protein sequence ID" value="MVA95671.1"/>
    <property type="molecule type" value="Genomic_DNA"/>
</dbReference>
<organism evidence="3 4">
    <name type="scientific">Nitratireductor arenosus</name>
    <dbReference type="NCBI Taxonomy" id="2682096"/>
    <lineage>
        <taxon>Bacteria</taxon>
        <taxon>Pseudomonadati</taxon>
        <taxon>Pseudomonadota</taxon>
        <taxon>Alphaproteobacteria</taxon>
        <taxon>Hyphomicrobiales</taxon>
        <taxon>Phyllobacteriaceae</taxon>
        <taxon>Nitratireductor</taxon>
    </lineage>
</organism>
<dbReference type="RefSeq" id="WP_156710566.1">
    <property type="nucleotide sequence ID" value="NZ_WPHG01000001.1"/>
</dbReference>
<dbReference type="Proteomes" id="UP000463224">
    <property type="component" value="Unassembled WGS sequence"/>
</dbReference>
<reference evidence="3 4" key="1">
    <citation type="submission" date="2019-12" db="EMBL/GenBank/DDBJ databases">
        <title>Nitratireductor arenosus sp. nov., Isolated from sea sand, Jeju island, South Korea.</title>
        <authorList>
            <person name="Kim W."/>
        </authorList>
    </citation>
    <scope>NUCLEOTIDE SEQUENCE [LARGE SCALE GENOMIC DNA]</scope>
    <source>
        <strain evidence="3 4">CAU 1489</strain>
    </source>
</reference>